<dbReference type="GO" id="GO:0140808">
    <property type="term" value="F:NAD+-protein-tyrosine ADP-ribosyltransferase activity"/>
    <property type="evidence" value="ECO:0007669"/>
    <property type="project" value="RHEA"/>
</dbReference>
<dbReference type="GO" id="GO:0008270">
    <property type="term" value="F:zinc ion binding"/>
    <property type="evidence" value="ECO:0007669"/>
    <property type="project" value="UniProtKB-KW"/>
</dbReference>
<keyword evidence="5" id="KW-0963">Cytoplasm</keyword>
<evidence type="ECO:0000256" key="15">
    <source>
        <dbReference type="ARBA" id="ARBA00022771"/>
    </source>
</evidence>
<dbReference type="PROSITE" id="PS52007">
    <property type="entry name" value="PADR1"/>
    <property type="match status" value="1"/>
</dbReference>
<dbReference type="CDD" id="cd08001">
    <property type="entry name" value="WGR_PARP1_like"/>
    <property type="match status" value="1"/>
</dbReference>
<dbReference type="InterPro" id="IPR012317">
    <property type="entry name" value="Poly(ADP-ribose)pol_cat_dom"/>
</dbReference>
<evidence type="ECO:0000256" key="23">
    <source>
        <dbReference type="ARBA" id="ARBA00024159"/>
    </source>
</evidence>
<dbReference type="GO" id="GO:0003950">
    <property type="term" value="F:NAD+ poly-ADP-ribosyltransferase activity"/>
    <property type="evidence" value="ECO:0000318"/>
    <property type="project" value="GO_Central"/>
</dbReference>
<comment type="catalytic activity">
    <reaction evidence="25">
        <text>NAD(+) + (ADP-D-ribosyl)n-acceptor = nicotinamide + (ADP-D-ribosyl)n+1-acceptor + H(+).</text>
        <dbReference type="EC" id="2.4.2.30"/>
    </reaction>
</comment>
<comment type="subcellular location">
    <subcellularLocation>
        <location evidence="1">Chromosome</location>
    </subcellularLocation>
    <subcellularLocation>
        <location evidence="2">Cytoplasm</location>
        <location evidence="2">Cytosol</location>
    </subcellularLocation>
    <subcellularLocation>
        <location evidence="3">Nucleus</location>
        <location evidence="3">Nucleolus</location>
    </subcellularLocation>
</comment>
<comment type="catalytic activity">
    <reaction evidence="23">
        <text>L-glutamyl-[protein] + NAD(+) = 5-O-(ADP-D-ribosyl)-L-glutamyl-[protein] + nicotinamide</text>
        <dbReference type="Rhea" id="RHEA:58224"/>
        <dbReference type="Rhea" id="RHEA-COMP:10208"/>
        <dbReference type="Rhea" id="RHEA-COMP:15089"/>
        <dbReference type="ChEBI" id="CHEBI:17154"/>
        <dbReference type="ChEBI" id="CHEBI:29973"/>
        <dbReference type="ChEBI" id="CHEBI:57540"/>
        <dbReference type="ChEBI" id="CHEBI:142540"/>
    </reaction>
    <physiologicalReaction direction="left-to-right" evidence="23">
        <dbReference type="Rhea" id="RHEA:58225"/>
    </physiologicalReaction>
</comment>
<evidence type="ECO:0000256" key="20">
    <source>
        <dbReference type="ARBA" id="ARBA00023125"/>
    </source>
</evidence>
<dbReference type="PANTHER" id="PTHR10459">
    <property type="entry name" value="DNA LIGASE"/>
    <property type="match status" value="1"/>
</dbReference>
<evidence type="ECO:0000256" key="3">
    <source>
        <dbReference type="ARBA" id="ARBA00004604"/>
    </source>
</evidence>
<keyword evidence="11" id="KW-0548">Nucleotidyltransferase</keyword>
<keyword evidence="7" id="KW-0021">Allosteric enzyme</keyword>
<evidence type="ECO:0000256" key="22">
    <source>
        <dbReference type="ARBA" id="ARBA00023242"/>
    </source>
</evidence>
<dbReference type="HOGENOM" id="CLU_375244_0_0_1"/>
<keyword evidence="14" id="KW-0013">ADP-ribosylation</keyword>
<evidence type="ECO:0000256" key="1">
    <source>
        <dbReference type="ARBA" id="ARBA00004286"/>
    </source>
</evidence>
<keyword evidence="20" id="KW-0238">DNA-binding</keyword>
<dbReference type="Gene3D" id="3.40.50.10190">
    <property type="entry name" value="BRCT domain"/>
    <property type="match status" value="1"/>
</dbReference>
<keyword evidence="21" id="KW-0804">Transcription</keyword>
<accession>B3S8Q8</accession>
<reference evidence="32 33" key="1">
    <citation type="journal article" date="2008" name="Nature">
        <title>The Trichoplax genome and the nature of placozoans.</title>
        <authorList>
            <person name="Srivastava M."/>
            <person name="Begovic E."/>
            <person name="Chapman J."/>
            <person name="Putnam N.H."/>
            <person name="Hellsten U."/>
            <person name="Kawashima T."/>
            <person name="Kuo A."/>
            <person name="Mitros T."/>
            <person name="Salamov A."/>
            <person name="Carpenter M.L."/>
            <person name="Signorovitch A.Y."/>
            <person name="Moreno M.A."/>
            <person name="Kamm K."/>
            <person name="Grimwood J."/>
            <person name="Schmutz J."/>
            <person name="Shapiro H."/>
            <person name="Grigoriev I.V."/>
            <person name="Buss L.W."/>
            <person name="Schierwater B."/>
            <person name="Dellaporta S.L."/>
            <person name="Rokhsar D.S."/>
        </authorList>
    </citation>
    <scope>NUCLEOTIDE SEQUENCE [LARGE SCALE GENOMIC DNA]</scope>
    <source>
        <strain evidence="32 33">Grell-BS-1999</strain>
    </source>
</reference>
<evidence type="ECO:0000256" key="19">
    <source>
        <dbReference type="ARBA" id="ARBA00023027"/>
    </source>
</evidence>
<keyword evidence="22" id="KW-0539">Nucleus</keyword>
<dbReference type="InterPro" id="IPR050800">
    <property type="entry name" value="ARTD/PARP"/>
</dbReference>
<evidence type="ECO:0000256" key="13">
    <source>
        <dbReference type="ARBA" id="ARBA00022737"/>
    </source>
</evidence>
<feature type="domain" description="PARP alpha-helical" evidence="31">
    <location>
        <begin position="476"/>
        <end position="606"/>
    </location>
</feature>
<evidence type="ECO:0000256" key="6">
    <source>
        <dbReference type="ARBA" id="ARBA00022499"/>
    </source>
</evidence>
<evidence type="ECO:0000256" key="7">
    <source>
        <dbReference type="ARBA" id="ARBA00022533"/>
    </source>
</evidence>
<keyword evidence="19 29" id="KW-0520">NAD</keyword>
<proteinExistence type="predicted"/>
<comment type="catalytic activity">
    <reaction evidence="26">
        <text>L-histidyl-[protein] + NAD(+) = N(tele)-(ADP-D-ribosyl)-L-histidyl-[protein] + nicotinamide + H(+)</text>
        <dbReference type="Rhea" id="RHEA:72071"/>
        <dbReference type="Rhea" id="RHEA-COMP:9745"/>
        <dbReference type="Rhea" id="RHEA-COMP:18085"/>
        <dbReference type="ChEBI" id="CHEBI:15378"/>
        <dbReference type="ChEBI" id="CHEBI:17154"/>
        <dbReference type="ChEBI" id="CHEBI:29979"/>
        <dbReference type="ChEBI" id="CHEBI:57540"/>
        <dbReference type="ChEBI" id="CHEBI:191398"/>
    </reaction>
    <physiologicalReaction direction="left-to-right" evidence="26">
        <dbReference type="Rhea" id="RHEA:72072"/>
    </physiologicalReaction>
</comment>
<dbReference type="InterPro" id="IPR036420">
    <property type="entry name" value="BRCT_dom_sf"/>
</dbReference>
<evidence type="ECO:0000256" key="9">
    <source>
        <dbReference type="ARBA" id="ARBA00022676"/>
    </source>
</evidence>
<keyword evidence="18" id="KW-0805">Transcription regulation</keyword>
<dbReference type="GO" id="GO:0005694">
    <property type="term" value="C:chromosome"/>
    <property type="evidence" value="ECO:0007669"/>
    <property type="project" value="UniProtKB-SubCell"/>
</dbReference>
<dbReference type="SUPFAM" id="SSF47587">
    <property type="entry name" value="Domain of poly(ADP-ribose) polymerase"/>
    <property type="match status" value="1"/>
</dbReference>
<comment type="catalytic activity">
    <reaction evidence="28">
        <text>L-seryl-[protein] + NAD(+) = O-(ADP-D-ribosyl)-L-seryl-[protein] + nicotinamide + H(+)</text>
        <dbReference type="Rhea" id="RHEA:58232"/>
        <dbReference type="Rhea" id="RHEA-COMP:9863"/>
        <dbReference type="Rhea" id="RHEA-COMP:15091"/>
        <dbReference type="ChEBI" id="CHEBI:15378"/>
        <dbReference type="ChEBI" id="CHEBI:17154"/>
        <dbReference type="ChEBI" id="CHEBI:29999"/>
        <dbReference type="ChEBI" id="CHEBI:57540"/>
        <dbReference type="ChEBI" id="CHEBI:142556"/>
    </reaction>
    <physiologicalReaction direction="left-to-right" evidence="28">
        <dbReference type="Rhea" id="RHEA:58233"/>
    </physiologicalReaction>
</comment>
<dbReference type="eggNOG" id="KOG1037">
    <property type="taxonomic scope" value="Eukaryota"/>
</dbReference>
<evidence type="ECO:0000256" key="21">
    <source>
        <dbReference type="ARBA" id="ARBA00023163"/>
    </source>
</evidence>
<keyword evidence="13" id="KW-0677">Repeat</keyword>
<dbReference type="PROSITE" id="PS51060">
    <property type="entry name" value="PARP_ALPHA_HD"/>
    <property type="match status" value="1"/>
</dbReference>
<dbReference type="InterPro" id="IPR036616">
    <property type="entry name" value="Poly(ADP-ribose)pol_reg_dom_sf"/>
</dbReference>
<evidence type="ECO:0000313" key="32">
    <source>
        <dbReference type="EMBL" id="EDV20930.1"/>
    </source>
</evidence>
<dbReference type="GO" id="GO:0140815">
    <property type="term" value="F:NAD+-protein-histidine ADP-ribosyltransferase activity"/>
    <property type="evidence" value="ECO:0007669"/>
    <property type="project" value="RHEA"/>
</dbReference>
<dbReference type="Pfam" id="PF00644">
    <property type="entry name" value="PARP"/>
    <property type="match status" value="1"/>
</dbReference>
<organism evidence="32 33">
    <name type="scientific">Trichoplax adhaerens</name>
    <name type="common">Trichoplax reptans</name>
    <dbReference type="NCBI Taxonomy" id="10228"/>
    <lineage>
        <taxon>Eukaryota</taxon>
        <taxon>Metazoa</taxon>
        <taxon>Placozoa</taxon>
        <taxon>Uniplacotomia</taxon>
        <taxon>Trichoplacea</taxon>
        <taxon>Trichoplacidae</taxon>
        <taxon>Trichoplax</taxon>
    </lineage>
</organism>
<dbReference type="PhylomeDB" id="B3S8Q8"/>
<dbReference type="PANTHER" id="PTHR10459:SF112">
    <property type="entry name" value="POLY [ADP-RIBOSE] POLYMERASE 1"/>
    <property type="match status" value="1"/>
</dbReference>
<evidence type="ECO:0000256" key="29">
    <source>
        <dbReference type="RuleBase" id="RU362114"/>
    </source>
</evidence>
<evidence type="ECO:0000256" key="18">
    <source>
        <dbReference type="ARBA" id="ARBA00023015"/>
    </source>
</evidence>
<comment type="catalytic activity">
    <reaction evidence="27">
        <text>L-tyrosyl-[protein] + NAD(+) = O-(ADP-D-ribosyl)-L-tyrosyl-[protein] + nicotinamide + H(+)</text>
        <dbReference type="Rhea" id="RHEA:58236"/>
        <dbReference type="Rhea" id="RHEA-COMP:10136"/>
        <dbReference type="Rhea" id="RHEA-COMP:15092"/>
        <dbReference type="ChEBI" id="CHEBI:15378"/>
        <dbReference type="ChEBI" id="CHEBI:17154"/>
        <dbReference type="ChEBI" id="CHEBI:46858"/>
        <dbReference type="ChEBI" id="CHEBI:57540"/>
        <dbReference type="ChEBI" id="CHEBI:142557"/>
    </reaction>
    <physiologicalReaction direction="left-to-right" evidence="27">
        <dbReference type="Rhea" id="RHEA:58237"/>
    </physiologicalReaction>
</comment>
<evidence type="ECO:0000256" key="25">
    <source>
        <dbReference type="ARBA" id="ARBA00033987"/>
    </source>
</evidence>
<dbReference type="PROSITE" id="PS51059">
    <property type="entry name" value="PARP_CATALYTIC"/>
    <property type="match status" value="1"/>
</dbReference>
<dbReference type="GO" id="GO:0003677">
    <property type="term" value="F:DNA binding"/>
    <property type="evidence" value="ECO:0007669"/>
    <property type="project" value="UniProtKB-KW"/>
</dbReference>
<evidence type="ECO:0000256" key="24">
    <source>
        <dbReference type="ARBA" id="ARBA00024164"/>
    </source>
</evidence>
<evidence type="ECO:0000259" key="31">
    <source>
        <dbReference type="PROSITE" id="PS51060"/>
    </source>
</evidence>
<keyword evidence="12" id="KW-0479">Metal-binding</keyword>
<dbReference type="GO" id="GO:0140807">
    <property type="term" value="F:NAD+-protein-glutamate ADP-ribosyltransferase activity"/>
    <property type="evidence" value="ECO:0007669"/>
    <property type="project" value="RHEA"/>
</dbReference>
<dbReference type="GO" id="GO:0005829">
    <property type="term" value="C:cytosol"/>
    <property type="evidence" value="ECO:0007669"/>
    <property type="project" value="UniProtKB-SubCell"/>
</dbReference>
<evidence type="ECO:0000256" key="4">
    <source>
        <dbReference type="ARBA" id="ARBA00022454"/>
    </source>
</evidence>
<keyword evidence="17" id="KW-0391">Immunity</keyword>
<evidence type="ECO:0000256" key="14">
    <source>
        <dbReference type="ARBA" id="ARBA00022765"/>
    </source>
</evidence>
<keyword evidence="16" id="KW-0862">Zinc</keyword>
<evidence type="ECO:0000256" key="8">
    <source>
        <dbReference type="ARBA" id="ARBA00022588"/>
    </source>
</evidence>
<evidence type="ECO:0000256" key="12">
    <source>
        <dbReference type="ARBA" id="ARBA00022723"/>
    </source>
</evidence>
<evidence type="ECO:0000256" key="27">
    <source>
        <dbReference type="ARBA" id="ARBA00048339"/>
    </source>
</evidence>
<dbReference type="GO" id="GO:0045087">
    <property type="term" value="P:innate immune response"/>
    <property type="evidence" value="ECO:0007669"/>
    <property type="project" value="UniProtKB-KW"/>
</dbReference>
<keyword evidence="8" id="KW-0399">Innate immunity</keyword>
<keyword evidence="9 29" id="KW-0328">Glycosyltransferase</keyword>
<comment type="catalytic activity">
    <reaction evidence="24">
        <text>L-aspartyl-[protein] + NAD(+) = 4-O-(ADP-D-ribosyl)-L-aspartyl-[protein] + nicotinamide</text>
        <dbReference type="Rhea" id="RHEA:54424"/>
        <dbReference type="Rhea" id="RHEA-COMP:9867"/>
        <dbReference type="Rhea" id="RHEA-COMP:13832"/>
        <dbReference type="ChEBI" id="CHEBI:17154"/>
        <dbReference type="ChEBI" id="CHEBI:29961"/>
        <dbReference type="ChEBI" id="CHEBI:57540"/>
        <dbReference type="ChEBI" id="CHEBI:138102"/>
    </reaction>
    <physiologicalReaction direction="left-to-right" evidence="24">
        <dbReference type="Rhea" id="RHEA:54425"/>
    </physiologicalReaction>
</comment>
<keyword evidence="6" id="KW-1017">Isopeptide bond</keyword>
<dbReference type="FunFam" id="3.40.50.10190:FF:000051">
    <property type="entry name" value="Poly [ADP-ribose] polymerase"/>
    <property type="match status" value="1"/>
</dbReference>
<dbReference type="GO" id="GO:0140805">
    <property type="term" value="F:NAD+-protein-serine ADP-ribosyltransferase activity"/>
    <property type="evidence" value="ECO:0007669"/>
    <property type="project" value="RHEA"/>
</dbReference>
<dbReference type="GO" id="GO:0140806">
    <property type="term" value="F:NAD+-protein-aspartate ADP-ribosyltransferase activity"/>
    <property type="evidence" value="ECO:0007669"/>
    <property type="project" value="RHEA"/>
</dbReference>
<evidence type="ECO:0000313" key="33">
    <source>
        <dbReference type="Proteomes" id="UP000009022"/>
    </source>
</evidence>
<keyword evidence="15" id="KW-0863">Zinc-finger</keyword>
<keyword evidence="4" id="KW-0158">Chromosome</keyword>
<evidence type="ECO:0000256" key="26">
    <source>
        <dbReference type="ARBA" id="ARBA00048241"/>
    </source>
</evidence>
<dbReference type="RefSeq" id="XP_002116574.1">
    <property type="nucleotide sequence ID" value="XM_002116538.1"/>
</dbReference>
<sequence length="759" mass="86854">MPIYLLERMKKRNFKSKNRLSKYSQHSALVESESIEDRKTALKEQAILLQGIFDKLTTETNEDMIMKMLEYNIELPEEESANILELCIYGMAFGAELICPRCRSGTFYDYVNRGKTQYKACNHPACNHKVKRVDKKSWKVPDDAKARSPFLYDHVSIVAMKFQFRSSNFSSLIYDIIYLREFTFVPHKRIPTEVLKGHQVLSTQGNELCREKLLYIKPLGDIQISIIGNLKRDKLTAIEQLEYLGASIHTKISSYIDLCICSLAELESNHNEWTEMKNFKLPIVAEEFIDSFGKSNRQDLNTLILKYNIADWISKKDIKIANRRYGYYSTKVFRSSENPITDSLKGLHKKFCVLEESGNLYSTVVEHNDDGQLPALTKLQALAHLTSDMFCVVIIDNDEGSLDENFYRFEVQHFYTKEEAKLAFQLEYYGLTGNRFGKDVEFKLKIDRGFPTGICSWGFKDSEAMKLQQLLYYSPSERIKGPIHKLLQLLFDVKAMQFSIVQSEIDAERLKLKDLTADRLVEASKLLDEIAEVLDHDSYVFNMIKAYARNGFRYPVNKYYSISVEEVFKINSKRDDEKFKAINNTDNRMLLWHGFRTINYAQILSQGIKPVPEKLDGTTALCLIRDSKFKTKNTIISTFCLDIMWESASRCETTASNPVGLLLLCEVALGKMHKMNIESCKLNQKPKLPEGTDSFKAVGGYGPDPAGNKIIDDGITVPLGKIIPIKAYSPISSRRKISLCYCASCCESIMSKVGSNNND</sequence>
<dbReference type="InterPro" id="IPR004102">
    <property type="entry name" value="Poly(ADP-ribose)pol_reg_dom"/>
</dbReference>
<evidence type="ECO:0000256" key="10">
    <source>
        <dbReference type="ARBA" id="ARBA00022679"/>
    </source>
</evidence>
<dbReference type="Proteomes" id="UP000009022">
    <property type="component" value="Unassembled WGS sequence"/>
</dbReference>
<dbReference type="STRING" id="10228.B3S8Q8"/>
<dbReference type="SUPFAM" id="SSF56399">
    <property type="entry name" value="ADP-ribosylation"/>
    <property type="match status" value="1"/>
</dbReference>
<dbReference type="AlphaFoldDB" id="B3S8Q8"/>
<dbReference type="GeneID" id="6757850"/>
<keyword evidence="33" id="KW-1185">Reference proteome</keyword>
<feature type="domain" description="PARP catalytic" evidence="30">
    <location>
        <begin position="518"/>
        <end position="759"/>
    </location>
</feature>
<dbReference type="Gene3D" id="3.90.640.80">
    <property type="match status" value="1"/>
</dbReference>
<gene>
    <name evidence="32" type="ORF">TRIADDRAFT_60629</name>
</gene>
<name>B3S8Q8_TRIAD</name>
<dbReference type="GO" id="GO:0005730">
    <property type="term" value="C:nucleolus"/>
    <property type="evidence" value="ECO:0000318"/>
    <property type="project" value="GO_Central"/>
</dbReference>
<dbReference type="GO" id="GO:0006302">
    <property type="term" value="P:double-strand break repair"/>
    <property type="evidence" value="ECO:0000318"/>
    <property type="project" value="GO_Central"/>
</dbReference>
<evidence type="ECO:0000256" key="5">
    <source>
        <dbReference type="ARBA" id="ARBA00022490"/>
    </source>
</evidence>
<dbReference type="InParanoid" id="B3S8Q8"/>
<dbReference type="KEGG" id="tad:TRIADDRAFT_60629"/>
<evidence type="ECO:0000256" key="11">
    <source>
        <dbReference type="ARBA" id="ARBA00022695"/>
    </source>
</evidence>
<dbReference type="EC" id="2.4.2.-" evidence="29"/>
<evidence type="ECO:0000256" key="16">
    <source>
        <dbReference type="ARBA" id="ARBA00022833"/>
    </source>
</evidence>
<evidence type="ECO:0000259" key="30">
    <source>
        <dbReference type="PROSITE" id="PS51059"/>
    </source>
</evidence>
<dbReference type="CTD" id="6757850"/>
<dbReference type="Gene3D" id="3.90.228.10">
    <property type="match status" value="1"/>
</dbReference>
<evidence type="ECO:0000256" key="28">
    <source>
        <dbReference type="ARBA" id="ARBA00048575"/>
    </source>
</evidence>
<dbReference type="GO" id="GO:0016779">
    <property type="term" value="F:nucleotidyltransferase activity"/>
    <property type="evidence" value="ECO:0007669"/>
    <property type="project" value="UniProtKB-KW"/>
</dbReference>
<evidence type="ECO:0000256" key="2">
    <source>
        <dbReference type="ARBA" id="ARBA00004514"/>
    </source>
</evidence>
<protein>
    <recommendedName>
        <fullName evidence="29">Poly [ADP-ribose] polymerase</fullName>
        <shortName evidence="29">PARP</shortName>
        <ecNumber evidence="29">2.4.2.-</ecNumber>
    </recommendedName>
</protein>
<dbReference type="EMBL" id="DS985256">
    <property type="protein sequence ID" value="EDV20930.1"/>
    <property type="molecule type" value="Genomic_DNA"/>
</dbReference>
<evidence type="ECO:0000256" key="17">
    <source>
        <dbReference type="ARBA" id="ARBA00022859"/>
    </source>
</evidence>
<keyword evidence="10 29" id="KW-0808">Transferase</keyword>